<feature type="compositionally biased region" description="Acidic residues" evidence="1">
    <location>
        <begin position="1"/>
        <end position="12"/>
    </location>
</feature>
<dbReference type="Proteomes" id="UP000828251">
    <property type="component" value="Unassembled WGS sequence"/>
</dbReference>
<name>A0A9D3V869_9ROSI</name>
<accession>A0A9D3V869</accession>
<sequence length="172" mass="19428">MELQLLDDDDLDCGGTSQIPKDPNYDGSSYNNPVSGPRLQIHPEVIGTDADVEERFNTNDDSNHDIEDFSNPGLNEVMGDIDDKSPAHMLSVDLDAMHAPDFSDITLVHRLASNSQLEELFVGQQFKNKVDCVFSIKQYIMNVSIDYKVTKSTSTLYVGECWTAEEWCNWRF</sequence>
<evidence type="ECO:0000313" key="2">
    <source>
        <dbReference type="EMBL" id="KAH1073929.1"/>
    </source>
</evidence>
<protein>
    <recommendedName>
        <fullName evidence="4">Transposase MuDR plant domain-containing protein</fullName>
    </recommendedName>
</protein>
<dbReference type="EMBL" id="JAIQCV010000008">
    <property type="protein sequence ID" value="KAH1073929.1"/>
    <property type="molecule type" value="Genomic_DNA"/>
</dbReference>
<feature type="region of interest" description="Disordered" evidence="1">
    <location>
        <begin position="1"/>
        <end position="37"/>
    </location>
</feature>
<reference evidence="2 3" key="1">
    <citation type="journal article" date="2021" name="Plant Biotechnol. J.">
        <title>Multi-omics assisted identification of the key and species-specific regulatory components of drought-tolerant mechanisms in Gossypium stocksii.</title>
        <authorList>
            <person name="Yu D."/>
            <person name="Ke L."/>
            <person name="Zhang D."/>
            <person name="Wu Y."/>
            <person name="Sun Y."/>
            <person name="Mei J."/>
            <person name="Sun J."/>
            <person name="Sun Y."/>
        </authorList>
    </citation>
    <scope>NUCLEOTIDE SEQUENCE [LARGE SCALE GENOMIC DNA]</scope>
    <source>
        <strain evidence="3">cv. E1</strain>
        <tissue evidence="2">Leaf</tissue>
    </source>
</reference>
<proteinExistence type="predicted"/>
<keyword evidence="3" id="KW-1185">Reference proteome</keyword>
<evidence type="ECO:0000256" key="1">
    <source>
        <dbReference type="SAM" id="MobiDB-lite"/>
    </source>
</evidence>
<dbReference type="AlphaFoldDB" id="A0A9D3V869"/>
<evidence type="ECO:0000313" key="3">
    <source>
        <dbReference type="Proteomes" id="UP000828251"/>
    </source>
</evidence>
<organism evidence="2 3">
    <name type="scientific">Gossypium stocksii</name>
    <dbReference type="NCBI Taxonomy" id="47602"/>
    <lineage>
        <taxon>Eukaryota</taxon>
        <taxon>Viridiplantae</taxon>
        <taxon>Streptophyta</taxon>
        <taxon>Embryophyta</taxon>
        <taxon>Tracheophyta</taxon>
        <taxon>Spermatophyta</taxon>
        <taxon>Magnoliopsida</taxon>
        <taxon>eudicotyledons</taxon>
        <taxon>Gunneridae</taxon>
        <taxon>Pentapetalae</taxon>
        <taxon>rosids</taxon>
        <taxon>malvids</taxon>
        <taxon>Malvales</taxon>
        <taxon>Malvaceae</taxon>
        <taxon>Malvoideae</taxon>
        <taxon>Gossypium</taxon>
    </lineage>
</organism>
<gene>
    <name evidence="2" type="ORF">J1N35_026257</name>
</gene>
<dbReference type="OrthoDB" id="1435097at2759"/>
<comment type="caution">
    <text evidence="2">The sequence shown here is derived from an EMBL/GenBank/DDBJ whole genome shotgun (WGS) entry which is preliminary data.</text>
</comment>
<evidence type="ECO:0008006" key="4">
    <source>
        <dbReference type="Google" id="ProtNLM"/>
    </source>
</evidence>